<proteinExistence type="predicted"/>
<keyword evidence="2" id="KW-0812">Transmembrane</keyword>
<keyword evidence="2" id="KW-0472">Membrane</keyword>
<organism evidence="3 4">
    <name type="scientific">Strigamia maritima</name>
    <name type="common">European centipede</name>
    <name type="synonym">Geophilus maritimus</name>
    <dbReference type="NCBI Taxonomy" id="126957"/>
    <lineage>
        <taxon>Eukaryota</taxon>
        <taxon>Metazoa</taxon>
        <taxon>Ecdysozoa</taxon>
        <taxon>Arthropoda</taxon>
        <taxon>Myriapoda</taxon>
        <taxon>Chilopoda</taxon>
        <taxon>Pleurostigmophora</taxon>
        <taxon>Geophilomorpha</taxon>
        <taxon>Linotaeniidae</taxon>
        <taxon>Strigamia</taxon>
    </lineage>
</organism>
<feature type="compositionally biased region" description="Basic and acidic residues" evidence="1">
    <location>
        <begin position="1"/>
        <end position="10"/>
    </location>
</feature>
<evidence type="ECO:0000313" key="3">
    <source>
        <dbReference type="EnsemblMetazoa" id="SMAR013723-PA"/>
    </source>
</evidence>
<dbReference type="Gene3D" id="1.20.140.150">
    <property type="match status" value="1"/>
</dbReference>
<feature type="region of interest" description="Disordered" evidence="1">
    <location>
        <begin position="1"/>
        <end position="28"/>
    </location>
</feature>
<accession>T1JIP2</accession>
<dbReference type="HOGENOM" id="CLU_2148996_0_0_1"/>
<keyword evidence="2" id="KW-1133">Transmembrane helix</keyword>
<evidence type="ECO:0000256" key="2">
    <source>
        <dbReference type="SAM" id="Phobius"/>
    </source>
</evidence>
<reference evidence="4" key="1">
    <citation type="submission" date="2011-05" db="EMBL/GenBank/DDBJ databases">
        <authorList>
            <person name="Richards S.R."/>
            <person name="Qu J."/>
            <person name="Jiang H."/>
            <person name="Jhangiani S.N."/>
            <person name="Agravi P."/>
            <person name="Goodspeed R."/>
            <person name="Gross S."/>
            <person name="Mandapat C."/>
            <person name="Jackson L."/>
            <person name="Mathew T."/>
            <person name="Pu L."/>
            <person name="Thornton R."/>
            <person name="Saada N."/>
            <person name="Wilczek-Boney K.B."/>
            <person name="Lee S."/>
            <person name="Kovar C."/>
            <person name="Wu Y."/>
            <person name="Scherer S.E."/>
            <person name="Worley K.C."/>
            <person name="Muzny D.M."/>
            <person name="Gibbs R."/>
        </authorList>
    </citation>
    <scope>NUCLEOTIDE SEQUENCE</scope>
    <source>
        <strain evidence="4">Brora</strain>
    </source>
</reference>
<reference evidence="3" key="2">
    <citation type="submission" date="2015-02" db="UniProtKB">
        <authorList>
            <consortium name="EnsemblMetazoa"/>
        </authorList>
    </citation>
    <scope>IDENTIFICATION</scope>
</reference>
<evidence type="ECO:0000313" key="4">
    <source>
        <dbReference type="Proteomes" id="UP000014500"/>
    </source>
</evidence>
<dbReference type="PhylomeDB" id="T1JIP2"/>
<evidence type="ECO:0000256" key="1">
    <source>
        <dbReference type="SAM" id="MobiDB-lite"/>
    </source>
</evidence>
<dbReference type="AlphaFoldDB" id="T1JIP2"/>
<feature type="transmembrane region" description="Helical" evidence="2">
    <location>
        <begin position="42"/>
        <end position="61"/>
    </location>
</feature>
<keyword evidence="4" id="KW-1185">Reference proteome</keyword>
<dbReference type="EnsemblMetazoa" id="SMAR013723-RA">
    <property type="protein sequence ID" value="SMAR013723-PA"/>
    <property type="gene ID" value="SMAR013723"/>
</dbReference>
<dbReference type="EMBL" id="JH431414">
    <property type="status" value="NOT_ANNOTATED_CDS"/>
    <property type="molecule type" value="Genomic_DNA"/>
</dbReference>
<name>T1JIP2_STRMM</name>
<dbReference type="Proteomes" id="UP000014500">
    <property type="component" value="Unassembled WGS sequence"/>
</dbReference>
<protein>
    <submittedName>
        <fullName evidence="3">Uncharacterized protein</fullName>
    </submittedName>
</protein>
<feature type="compositionally biased region" description="Basic residues" evidence="1">
    <location>
        <begin position="11"/>
        <end position="24"/>
    </location>
</feature>
<sequence>MSGRRQERSSARRPIKRGRAHKQKSAADSAVFERRVLMGMTVFTLLGTILWIVAISTDYWYTVSTSTPEGIIVWRINASLVRADVGLWRVCRTQRPVIDMLTNETGDPISRF</sequence>